<feature type="compositionally biased region" description="Basic and acidic residues" evidence="1">
    <location>
        <begin position="159"/>
        <end position="191"/>
    </location>
</feature>
<dbReference type="AlphaFoldDB" id="A0A397HBS0"/>
<feature type="region of interest" description="Disordered" evidence="1">
    <location>
        <begin position="67"/>
        <end position="297"/>
    </location>
</feature>
<keyword evidence="3" id="KW-1185">Reference proteome</keyword>
<protein>
    <submittedName>
        <fullName evidence="2">Uncharacterized protein</fullName>
    </submittedName>
</protein>
<proteinExistence type="predicted"/>
<feature type="compositionally biased region" description="Basic and acidic residues" evidence="1">
    <location>
        <begin position="108"/>
        <end position="117"/>
    </location>
</feature>
<organism evidence="2 3">
    <name type="scientific">Diversispora epigaea</name>
    <dbReference type="NCBI Taxonomy" id="1348612"/>
    <lineage>
        <taxon>Eukaryota</taxon>
        <taxon>Fungi</taxon>
        <taxon>Fungi incertae sedis</taxon>
        <taxon>Mucoromycota</taxon>
        <taxon>Glomeromycotina</taxon>
        <taxon>Glomeromycetes</taxon>
        <taxon>Diversisporales</taxon>
        <taxon>Diversisporaceae</taxon>
        <taxon>Diversispora</taxon>
    </lineage>
</organism>
<feature type="compositionally biased region" description="Basic and acidic residues" evidence="1">
    <location>
        <begin position="286"/>
        <end position="297"/>
    </location>
</feature>
<sequence length="297" mass="33682">MCIKQKSPTIEITNNNNITPYTFLQSYHHEPETYLGRIIAYIMNDGMEYINDLINRYVYVDRNFTKTSITNTPSEGSGVSDSDGDEEQRRRRKHNHDSENSEPASETDSAKTTRSDQSEQSESDSEMVDHSKKENIPQIKPDENLNTLNVVGDQSDYDSTDKFNENTRFKESDKGDDTKDFKTEKKDEESSPPKIIPKSNENDNEIVTKVVPTPTIEQGATLKKSISESSTLNDSNEPNSSDTETVVTNDQEENYPKEPTEINEEEERSSSKIFGENIENGSYSGDETKENEISEVD</sequence>
<feature type="compositionally biased region" description="Basic and acidic residues" evidence="1">
    <location>
        <begin position="127"/>
        <end position="143"/>
    </location>
</feature>
<evidence type="ECO:0000313" key="3">
    <source>
        <dbReference type="Proteomes" id="UP000266861"/>
    </source>
</evidence>
<dbReference type="EMBL" id="PQFF01000323">
    <property type="protein sequence ID" value="RHZ60417.1"/>
    <property type="molecule type" value="Genomic_DNA"/>
</dbReference>
<reference evidence="2 3" key="1">
    <citation type="submission" date="2018-08" db="EMBL/GenBank/DDBJ databases">
        <title>Genome and evolution of the arbuscular mycorrhizal fungus Diversispora epigaea (formerly Glomus versiforme) and its bacterial endosymbionts.</title>
        <authorList>
            <person name="Sun X."/>
            <person name="Fei Z."/>
            <person name="Harrison M."/>
        </authorList>
    </citation>
    <scope>NUCLEOTIDE SEQUENCE [LARGE SCALE GENOMIC DNA]</scope>
    <source>
        <strain evidence="2 3">IT104</strain>
    </source>
</reference>
<evidence type="ECO:0000313" key="2">
    <source>
        <dbReference type="EMBL" id="RHZ60417.1"/>
    </source>
</evidence>
<gene>
    <name evidence="2" type="ORF">Glove_353g18</name>
</gene>
<accession>A0A397HBS0</accession>
<comment type="caution">
    <text evidence="2">The sequence shown here is derived from an EMBL/GenBank/DDBJ whole genome shotgun (WGS) entry which is preliminary data.</text>
</comment>
<feature type="compositionally biased region" description="Polar residues" evidence="1">
    <location>
        <begin position="227"/>
        <end position="249"/>
    </location>
</feature>
<dbReference type="Proteomes" id="UP000266861">
    <property type="component" value="Unassembled WGS sequence"/>
</dbReference>
<evidence type="ECO:0000256" key="1">
    <source>
        <dbReference type="SAM" id="MobiDB-lite"/>
    </source>
</evidence>
<dbReference type="OrthoDB" id="2442021at2759"/>
<name>A0A397HBS0_9GLOM</name>